<dbReference type="AlphaFoldDB" id="A0A5N7AZY3"/>
<feature type="region of interest" description="Disordered" evidence="1">
    <location>
        <begin position="135"/>
        <end position="158"/>
    </location>
</feature>
<feature type="compositionally biased region" description="Polar residues" evidence="1">
    <location>
        <begin position="429"/>
        <end position="442"/>
    </location>
</feature>
<name>A0A5N7AZY3_9EURO</name>
<dbReference type="OrthoDB" id="3357341at2759"/>
<feature type="compositionally biased region" description="Polar residues" evidence="1">
    <location>
        <begin position="135"/>
        <end position="147"/>
    </location>
</feature>
<accession>A0A5N7AZY3</accession>
<evidence type="ECO:0000256" key="1">
    <source>
        <dbReference type="SAM" id="MobiDB-lite"/>
    </source>
</evidence>
<feature type="region of interest" description="Disordered" evidence="1">
    <location>
        <begin position="276"/>
        <end position="465"/>
    </location>
</feature>
<proteinExistence type="predicted"/>
<evidence type="ECO:0000313" key="2">
    <source>
        <dbReference type="EMBL" id="KAE8374639.1"/>
    </source>
</evidence>
<dbReference type="Proteomes" id="UP000326198">
    <property type="component" value="Unassembled WGS sequence"/>
</dbReference>
<reference evidence="2 3" key="1">
    <citation type="submission" date="2019-04" db="EMBL/GenBank/DDBJ databases">
        <title>Friends and foes A comparative genomics studyof 23 Aspergillus species from section Flavi.</title>
        <authorList>
            <consortium name="DOE Joint Genome Institute"/>
            <person name="Kjaerbolling I."/>
            <person name="Vesth T."/>
            <person name="Frisvad J.C."/>
            <person name="Nybo J.L."/>
            <person name="Theobald S."/>
            <person name="Kildgaard S."/>
            <person name="Isbrandt T."/>
            <person name="Kuo A."/>
            <person name="Sato A."/>
            <person name="Lyhne E.K."/>
            <person name="Kogle M.E."/>
            <person name="Wiebenga A."/>
            <person name="Kun R.S."/>
            <person name="Lubbers R.J."/>
            <person name="Makela M.R."/>
            <person name="Barry K."/>
            <person name="Chovatia M."/>
            <person name="Clum A."/>
            <person name="Daum C."/>
            <person name="Haridas S."/>
            <person name="He G."/>
            <person name="LaButti K."/>
            <person name="Lipzen A."/>
            <person name="Mondo S."/>
            <person name="Riley R."/>
            <person name="Salamov A."/>
            <person name="Simmons B.A."/>
            <person name="Magnuson J.K."/>
            <person name="Henrissat B."/>
            <person name="Mortensen U.H."/>
            <person name="Larsen T.O."/>
            <person name="Devries R.P."/>
            <person name="Grigoriev I.V."/>
            <person name="Machida M."/>
            <person name="Baker S.E."/>
            <person name="Andersen M.R."/>
        </authorList>
    </citation>
    <scope>NUCLEOTIDE SEQUENCE [LARGE SCALE GENOMIC DNA]</scope>
    <source>
        <strain evidence="2 3">IBT 29228</strain>
    </source>
</reference>
<dbReference type="EMBL" id="ML736279">
    <property type="protein sequence ID" value="KAE8374639.1"/>
    <property type="molecule type" value="Genomic_DNA"/>
</dbReference>
<feature type="compositionally biased region" description="Basic and acidic residues" evidence="1">
    <location>
        <begin position="304"/>
        <end position="355"/>
    </location>
</feature>
<feature type="compositionally biased region" description="Pro residues" evidence="1">
    <location>
        <begin position="361"/>
        <end position="375"/>
    </location>
</feature>
<feature type="region of interest" description="Disordered" evidence="1">
    <location>
        <begin position="29"/>
        <end position="48"/>
    </location>
</feature>
<organism evidence="2 3">
    <name type="scientific">Aspergillus bertholletiae</name>
    <dbReference type="NCBI Taxonomy" id="1226010"/>
    <lineage>
        <taxon>Eukaryota</taxon>
        <taxon>Fungi</taxon>
        <taxon>Dikarya</taxon>
        <taxon>Ascomycota</taxon>
        <taxon>Pezizomycotina</taxon>
        <taxon>Eurotiomycetes</taxon>
        <taxon>Eurotiomycetidae</taxon>
        <taxon>Eurotiales</taxon>
        <taxon>Aspergillaceae</taxon>
        <taxon>Aspergillus</taxon>
        <taxon>Aspergillus subgen. Circumdati</taxon>
    </lineage>
</organism>
<protein>
    <submittedName>
        <fullName evidence="2">Uncharacterized protein</fullName>
    </submittedName>
</protein>
<sequence length="465" mass="52324">MLDENLPTFFLKKTQEKFLWTILHSHHGTEPEPAYTLRHPDPTSPSSKNRYAAALVDPYVPDIVYGEVLLIPEWTQPSLSAEAIRQNGGVTPSPEPILPTRFTIHLYNPDQQIIVQYKPKTWNSPATWTFEMPQQSFRQPSSSTLDRTQTDPAAADTTPKLRFSWRKDSKLSKDLTCLLSGKTTALSGTKTKSKEPDITISIFQALRELTLYEPNLYRVEMEDFKGLEVVLLLGAVTIRDVYFTAMKDAFKIDATSASSTANTPNGHNTAAAAIKDQPSASAGPGALTLNTTPSIPEEPAVEISPRRKQEQEKEEERRTKQLLDQEEKARRKRQAEIDQETRRLQRLYGEEEQRVRFSNPSLPPRPMQSPPPPEQPTAGRGAPTQRYYHTHHHSPSVPHIAHGPFLQASGGNPQRQSVAYLPTQPQPQPATGSKPQKLQQKKSFFGFRRSSSDENKLAKKRSSMF</sequence>
<gene>
    <name evidence="2" type="ORF">BDV26DRAFT_34792</name>
</gene>
<keyword evidence="3" id="KW-1185">Reference proteome</keyword>
<evidence type="ECO:0000313" key="3">
    <source>
        <dbReference type="Proteomes" id="UP000326198"/>
    </source>
</evidence>